<feature type="transmembrane region" description="Helical" evidence="1">
    <location>
        <begin position="6"/>
        <end position="28"/>
    </location>
</feature>
<keyword evidence="1" id="KW-1133">Transmembrane helix</keyword>
<keyword evidence="1" id="KW-0472">Membrane</keyword>
<evidence type="ECO:0000313" key="2">
    <source>
        <dbReference type="EMBL" id="MBX71946.1"/>
    </source>
</evidence>
<protein>
    <submittedName>
        <fullName evidence="2">Uncharacterized protein</fullName>
    </submittedName>
</protein>
<name>A0A2P2QY62_RHIMU</name>
<evidence type="ECO:0000256" key="1">
    <source>
        <dbReference type="SAM" id="Phobius"/>
    </source>
</evidence>
<proteinExistence type="predicted"/>
<dbReference type="AlphaFoldDB" id="A0A2P2QY62"/>
<dbReference type="PROSITE" id="PS51257">
    <property type="entry name" value="PROKAR_LIPOPROTEIN"/>
    <property type="match status" value="1"/>
</dbReference>
<accession>A0A2P2QY62</accession>
<organism evidence="2">
    <name type="scientific">Rhizophora mucronata</name>
    <name type="common">Asiatic mangrove</name>
    <dbReference type="NCBI Taxonomy" id="61149"/>
    <lineage>
        <taxon>Eukaryota</taxon>
        <taxon>Viridiplantae</taxon>
        <taxon>Streptophyta</taxon>
        <taxon>Embryophyta</taxon>
        <taxon>Tracheophyta</taxon>
        <taxon>Spermatophyta</taxon>
        <taxon>Magnoliopsida</taxon>
        <taxon>eudicotyledons</taxon>
        <taxon>Gunneridae</taxon>
        <taxon>Pentapetalae</taxon>
        <taxon>rosids</taxon>
        <taxon>fabids</taxon>
        <taxon>Malpighiales</taxon>
        <taxon>Rhizophoraceae</taxon>
        <taxon>Rhizophora</taxon>
    </lineage>
</organism>
<dbReference type="EMBL" id="GGEC01091462">
    <property type="protein sequence ID" value="MBX71946.1"/>
    <property type="molecule type" value="Transcribed_RNA"/>
</dbReference>
<reference evidence="2" key="1">
    <citation type="submission" date="2018-02" db="EMBL/GenBank/DDBJ databases">
        <title>Rhizophora mucronata_Transcriptome.</title>
        <authorList>
            <person name="Meera S.P."/>
            <person name="Sreeshan A."/>
            <person name="Augustine A."/>
        </authorList>
    </citation>
    <scope>NUCLEOTIDE SEQUENCE</scope>
    <source>
        <tissue evidence="2">Leaf</tissue>
    </source>
</reference>
<keyword evidence="1" id="KW-0812">Transmembrane</keyword>
<sequence length="90" mass="10214">MYLTPIRFGIEALVLWLFLVAACSFFLFNGARVAISFYLQIFAPFYQCIGIMHEMCNANRTLIPNLPQVKVFKPSVTFANNVFEGNSDIV</sequence>